<comment type="subcellular location">
    <subcellularLocation>
        <location evidence="1">Membrane</location>
        <topology evidence="1">Multi-pass membrane protein</topology>
    </subcellularLocation>
</comment>
<evidence type="ECO:0000259" key="7">
    <source>
        <dbReference type="Pfam" id="PF00892"/>
    </source>
</evidence>
<proteinExistence type="inferred from homology"/>
<feature type="domain" description="EamA" evidence="7">
    <location>
        <begin position="2"/>
        <end position="139"/>
    </location>
</feature>
<keyword evidence="4 6" id="KW-1133">Transmembrane helix</keyword>
<evidence type="ECO:0000313" key="9">
    <source>
        <dbReference type="Proteomes" id="UP000233742"/>
    </source>
</evidence>
<dbReference type="KEGG" id="paro:CUV01_02430"/>
<dbReference type="PANTHER" id="PTHR22911">
    <property type="entry name" value="ACYL-MALONYL CONDENSING ENZYME-RELATED"/>
    <property type="match status" value="1"/>
</dbReference>
<dbReference type="RefSeq" id="WP_101459072.1">
    <property type="nucleotide sequence ID" value="NZ_CP025408.1"/>
</dbReference>
<gene>
    <name evidence="8" type="ORF">CUV01_02430</name>
</gene>
<feature type="transmembrane region" description="Helical" evidence="6">
    <location>
        <begin position="184"/>
        <end position="204"/>
    </location>
</feature>
<dbReference type="OrthoDB" id="7709556at2"/>
<keyword evidence="9" id="KW-1185">Reference proteome</keyword>
<dbReference type="EMBL" id="CP025408">
    <property type="protein sequence ID" value="AUH32397.1"/>
    <property type="molecule type" value="Genomic_DNA"/>
</dbReference>
<name>A0A2K9EGE5_9RHOB</name>
<evidence type="ECO:0000256" key="3">
    <source>
        <dbReference type="ARBA" id="ARBA00022692"/>
    </source>
</evidence>
<reference evidence="8 9" key="1">
    <citation type="submission" date="2017-12" db="EMBL/GenBank/DDBJ databases">
        <authorList>
            <person name="Hurst M.R.H."/>
        </authorList>
    </citation>
    <scope>NUCLEOTIDE SEQUENCE [LARGE SCALE GENOMIC DNA]</scope>
    <source>
        <strain evidence="8 9">BM15</strain>
    </source>
</reference>
<feature type="domain" description="EamA" evidence="7">
    <location>
        <begin position="157"/>
        <end position="293"/>
    </location>
</feature>
<dbReference type="Proteomes" id="UP000233742">
    <property type="component" value="Chromosome"/>
</dbReference>
<evidence type="ECO:0000313" key="8">
    <source>
        <dbReference type="EMBL" id="AUH32397.1"/>
    </source>
</evidence>
<organism evidence="8 9">
    <name type="scientific">Paracoccus tegillarcae</name>
    <dbReference type="NCBI Taxonomy" id="1529068"/>
    <lineage>
        <taxon>Bacteria</taxon>
        <taxon>Pseudomonadati</taxon>
        <taxon>Pseudomonadota</taxon>
        <taxon>Alphaproteobacteria</taxon>
        <taxon>Rhodobacterales</taxon>
        <taxon>Paracoccaceae</taxon>
        <taxon>Paracoccus</taxon>
    </lineage>
</organism>
<protein>
    <submittedName>
        <fullName evidence="8">EamA family transporter</fullName>
    </submittedName>
</protein>
<feature type="transmembrane region" description="Helical" evidence="6">
    <location>
        <begin position="124"/>
        <end position="142"/>
    </location>
</feature>
<feature type="transmembrane region" description="Helical" evidence="6">
    <location>
        <begin position="154"/>
        <end position="172"/>
    </location>
</feature>
<dbReference type="AlphaFoldDB" id="A0A2K9EGE5"/>
<feature type="transmembrane region" description="Helical" evidence="6">
    <location>
        <begin position="6"/>
        <end position="22"/>
    </location>
</feature>
<dbReference type="InterPro" id="IPR000620">
    <property type="entry name" value="EamA_dom"/>
</dbReference>
<evidence type="ECO:0000256" key="6">
    <source>
        <dbReference type="SAM" id="Phobius"/>
    </source>
</evidence>
<evidence type="ECO:0000256" key="4">
    <source>
        <dbReference type="ARBA" id="ARBA00022989"/>
    </source>
</evidence>
<evidence type="ECO:0000256" key="1">
    <source>
        <dbReference type="ARBA" id="ARBA00004141"/>
    </source>
</evidence>
<feature type="transmembrane region" description="Helical" evidence="6">
    <location>
        <begin position="276"/>
        <end position="293"/>
    </location>
</feature>
<feature type="transmembrane region" description="Helical" evidence="6">
    <location>
        <begin position="65"/>
        <end position="81"/>
    </location>
</feature>
<feature type="transmembrane region" description="Helical" evidence="6">
    <location>
        <begin position="34"/>
        <end position="53"/>
    </location>
</feature>
<keyword evidence="3 6" id="KW-0812">Transmembrane</keyword>
<dbReference type="PANTHER" id="PTHR22911:SF6">
    <property type="entry name" value="SOLUTE CARRIER FAMILY 35 MEMBER G1"/>
    <property type="match status" value="1"/>
</dbReference>
<keyword evidence="5 6" id="KW-0472">Membrane</keyword>
<evidence type="ECO:0000256" key="5">
    <source>
        <dbReference type="ARBA" id="ARBA00023136"/>
    </source>
</evidence>
<dbReference type="SUPFAM" id="SSF103481">
    <property type="entry name" value="Multidrug resistance efflux transporter EmrE"/>
    <property type="match status" value="2"/>
</dbReference>
<dbReference type="GO" id="GO:0016020">
    <property type="term" value="C:membrane"/>
    <property type="evidence" value="ECO:0007669"/>
    <property type="project" value="UniProtKB-SubCell"/>
</dbReference>
<comment type="similarity">
    <text evidence="2">Belongs to the drug/metabolite transporter (DMT) superfamily. 10 TMS drug/metabolite exporter (DME) (TC 2.A.7.3) family.</text>
</comment>
<feature type="transmembrane region" description="Helical" evidence="6">
    <location>
        <begin position="247"/>
        <end position="269"/>
    </location>
</feature>
<evidence type="ECO:0000256" key="2">
    <source>
        <dbReference type="ARBA" id="ARBA00009853"/>
    </source>
</evidence>
<dbReference type="InterPro" id="IPR037185">
    <property type="entry name" value="EmrE-like"/>
</dbReference>
<accession>A0A2K9EGE5</accession>
<dbReference type="Pfam" id="PF00892">
    <property type="entry name" value="EamA"/>
    <property type="match status" value="2"/>
</dbReference>
<sequence>MSGQGFALLAALFYGMAGVTIAKGRSTARGDNGVFLSVLVTACMSGGLWRLQGQTDASDLLASDALIPVAAFIAAGMFSMVMGRTTMYRATEQIGPVATSLLRRLTPVFALPIAFLILAEVPTWGTVLGAALVICAILIHIGRPTLVSKGAVDAGWAMGVASAVFYALSYALRSYGLDRIPDAAMGTFIGALAGLLWMQGAAALGPKPRARLHRLYVDQGRWHWLTAITLSGGQLCQFFALKSTSVVVVATLGSLEVLFTAFLGHALLGRTRIGQARIWLPAGLAAIGTALLML</sequence>